<dbReference type="EMBL" id="MN738825">
    <property type="protein sequence ID" value="QHT38073.1"/>
    <property type="molecule type" value="Genomic_DNA"/>
</dbReference>
<evidence type="ECO:0000259" key="1">
    <source>
        <dbReference type="SMART" id="SM00955"/>
    </source>
</evidence>
<dbReference type="GO" id="GO:0006402">
    <property type="term" value="P:mRNA catabolic process"/>
    <property type="evidence" value="ECO:0007669"/>
    <property type="project" value="TreeGrafter"/>
</dbReference>
<dbReference type="AlphaFoldDB" id="A0A6C0FBT1"/>
<dbReference type="PANTHER" id="PTHR23355">
    <property type="entry name" value="RIBONUCLEASE"/>
    <property type="match status" value="1"/>
</dbReference>
<dbReference type="Pfam" id="PF00773">
    <property type="entry name" value="RNB"/>
    <property type="match status" value="1"/>
</dbReference>
<evidence type="ECO:0000313" key="2">
    <source>
        <dbReference type="EMBL" id="QHT38073.1"/>
    </source>
</evidence>
<protein>
    <recommendedName>
        <fullName evidence="1">RNB domain-containing protein</fullName>
    </recommendedName>
</protein>
<dbReference type="Pfam" id="PF17849">
    <property type="entry name" value="OB_Dis3"/>
    <property type="match status" value="1"/>
</dbReference>
<dbReference type="InterPro" id="IPR001900">
    <property type="entry name" value="RNase_II/R"/>
</dbReference>
<dbReference type="GO" id="GO:0003723">
    <property type="term" value="F:RNA binding"/>
    <property type="evidence" value="ECO:0007669"/>
    <property type="project" value="InterPro"/>
</dbReference>
<dbReference type="GO" id="GO:0004540">
    <property type="term" value="F:RNA nuclease activity"/>
    <property type="evidence" value="ECO:0007669"/>
    <property type="project" value="InterPro"/>
</dbReference>
<sequence length="595" mass="70319">MKKFQIYIKDKNYTDWEFKDINNENIVDIDKYPILQQVNPLEQKYFSRDILIVDENNNLVLERSILKNSNTIAGVLVLEGNKTYGRKKKRLLYKCIPDDKYLPAFLVPYDIKMGFQKKLINKYVVFKFQSWDDKHPHGSLIETLGDVNNLEVFYEYQLYCKSLYISISEFSENTKKALNMSPHDVFIEQIMTNENYDIEDRTDRRIISIDPEKSTDFDDAFGIEQKYEDGVQTGWIVSIYIANVYLWLETLDLWKTFSHRVATIYLPDRKRPMLPTILSDTLCSLQENQKRFACTLDVEFDMDANIILDSLVYKNTLISVHKNYRYEREDLLFKEPVYIKLFDLSCKMDRNIRTSHDIVSHWMIFMNAYSGIQMISNKIGIFRSVIFNKENNNDELLSGLEISDNAKAVIKNWNNVSGHYINYDNDAKIDHQLLSDSFCYLKAFQYKKLKPYIHITSPIRRLVDLLNQIILMRKFKLVKDIGNNAGIFLNEWILRLDYINTSMRSIKKIQTDCQLLFNCTKNPEYLENVYSAVVFDKIKRTSGSFNYNVFIEKLNIISRITTHVDLNEYEKCNVKLFMFETEDNVKKKVKLQIVL</sequence>
<reference evidence="2" key="1">
    <citation type="journal article" date="2020" name="Nature">
        <title>Giant virus diversity and host interactions through global metagenomics.</title>
        <authorList>
            <person name="Schulz F."/>
            <person name="Roux S."/>
            <person name="Paez-Espino D."/>
            <person name="Jungbluth S."/>
            <person name="Walsh D.A."/>
            <person name="Denef V.J."/>
            <person name="McMahon K.D."/>
            <person name="Konstantinidis K.T."/>
            <person name="Eloe-Fadrosh E.A."/>
            <person name="Kyrpides N.C."/>
            <person name="Woyke T."/>
        </authorList>
    </citation>
    <scope>NUCLEOTIDE SEQUENCE</scope>
    <source>
        <strain evidence="2">GVMAG-S-ERX556049-19</strain>
    </source>
</reference>
<dbReference type="InterPro" id="IPR012340">
    <property type="entry name" value="NA-bd_OB-fold"/>
</dbReference>
<dbReference type="PANTHER" id="PTHR23355:SF9">
    <property type="entry name" value="DIS3-LIKE EXONUCLEASE 2"/>
    <property type="match status" value="1"/>
</dbReference>
<name>A0A6C0FBT1_9ZZZZ</name>
<accession>A0A6C0FBT1</accession>
<feature type="domain" description="RNB" evidence="1">
    <location>
        <begin position="198"/>
        <end position="477"/>
    </location>
</feature>
<dbReference type="GO" id="GO:0005829">
    <property type="term" value="C:cytosol"/>
    <property type="evidence" value="ECO:0007669"/>
    <property type="project" value="TreeGrafter"/>
</dbReference>
<proteinExistence type="predicted"/>
<dbReference type="SMART" id="SM00955">
    <property type="entry name" value="RNB"/>
    <property type="match status" value="1"/>
</dbReference>
<dbReference type="InterPro" id="IPR041505">
    <property type="entry name" value="Dis3_CSD2"/>
</dbReference>
<dbReference type="SUPFAM" id="SSF50249">
    <property type="entry name" value="Nucleic acid-binding proteins"/>
    <property type="match status" value="1"/>
</dbReference>
<dbReference type="InterPro" id="IPR050180">
    <property type="entry name" value="RNR_Ribonuclease"/>
</dbReference>
<organism evidence="2">
    <name type="scientific">viral metagenome</name>
    <dbReference type="NCBI Taxonomy" id="1070528"/>
    <lineage>
        <taxon>unclassified sequences</taxon>
        <taxon>metagenomes</taxon>
        <taxon>organismal metagenomes</taxon>
    </lineage>
</organism>